<dbReference type="CDD" id="cd00616">
    <property type="entry name" value="AHBA_syn"/>
    <property type="match status" value="1"/>
</dbReference>
<dbReference type="OrthoDB" id="9810913at2"/>
<evidence type="ECO:0000256" key="5">
    <source>
        <dbReference type="RuleBase" id="RU004508"/>
    </source>
</evidence>
<dbReference type="Gene3D" id="3.90.1150.10">
    <property type="entry name" value="Aspartate Aminotransferase, domain 1"/>
    <property type="match status" value="1"/>
</dbReference>
<keyword evidence="7" id="KW-1185">Reference proteome</keyword>
<dbReference type="PANTHER" id="PTHR30244:SF36">
    <property type="entry name" value="3-OXO-GLUCOSE-6-PHOSPHATE:GLUTAMATE AMINOTRANSFERASE"/>
    <property type="match status" value="1"/>
</dbReference>
<name>A0A1E5G2R5_9FIRM</name>
<dbReference type="AlphaFoldDB" id="A0A1E5G2R5"/>
<comment type="similarity">
    <text evidence="2 5">Belongs to the DegT/DnrJ/EryC1 family.</text>
</comment>
<dbReference type="Gene3D" id="3.40.640.10">
    <property type="entry name" value="Type I PLP-dependent aspartate aminotransferase-like (Major domain)"/>
    <property type="match status" value="1"/>
</dbReference>
<dbReference type="FunFam" id="3.40.640.10:FF:000089">
    <property type="entry name" value="Aminotransferase, DegT/DnrJ/EryC1/StrS family"/>
    <property type="match status" value="1"/>
</dbReference>
<dbReference type="GO" id="GO:0030170">
    <property type="term" value="F:pyridoxal phosphate binding"/>
    <property type="evidence" value="ECO:0007669"/>
    <property type="project" value="UniProtKB-ARBA"/>
</dbReference>
<organism evidence="6 7">
    <name type="scientific">Desulfuribacillus alkaliarsenatis</name>
    <dbReference type="NCBI Taxonomy" id="766136"/>
    <lineage>
        <taxon>Bacteria</taxon>
        <taxon>Bacillati</taxon>
        <taxon>Bacillota</taxon>
        <taxon>Desulfuribacillia</taxon>
        <taxon>Desulfuribacillales</taxon>
        <taxon>Desulfuribacillaceae</taxon>
        <taxon>Desulfuribacillus</taxon>
    </lineage>
</organism>
<gene>
    <name evidence="6" type="ORF">BHF68_07110</name>
</gene>
<reference evidence="6 7" key="1">
    <citation type="submission" date="2016-09" db="EMBL/GenBank/DDBJ databases">
        <title>Draft genome sequence for the type strain of Desulfuribacillus alkaliarsenatis AHT28, an obligately anaerobic, sulfidogenic bacterium isolated from Russian soda lake sediments.</title>
        <authorList>
            <person name="Abin C.A."/>
            <person name="Hollibaugh J.T."/>
        </authorList>
    </citation>
    <scope>NUCLEOTIDE SEQUENCE [LARGE SCALE GENOMIC DNA]</scope>
    <source>
        <strain evidence="6 7">AHT28</strain>
    </source>
</reference>
<dbReference type="InterPro" id="IPR000653">
    <property type="entry name" value="DegT/StrS_aminotransferase"/>
</dbReference>
<dbReference type="InterPro" id="IPR015422">
    <property type="entry name" value="PyrdxlP-dep_Trfase_small"/>
</dbReference>
<dbReference type="RefSeq" id="WP_069643404.1">
    <property type="nucleotide sequence ID" value="NZ_MIJE01000030.1"/>
</dbReference>
<evidence type="ECO:0000313" key="6">
    <source>
        <dbReference type="EMBL" id="OEF96821.1"/>
    </source>
</evidence>
<proteinExistence type="inferred from homology"/>
<evidence type="ECO:0000256" key="1">
    <source>
        <dbReference type="ARBA" id="ARBA00022898"/>
    </source>
</evidence>
<comment type="caution">
    <text evidence="6">The sequence shown here is derived from an EMBL/GenBank/DDBJ whole genome shotgun (WGS) entry which is preliminary data.</text>
</comment>
<feature type="modified residue" description="N6-(pyridoxal phosphate)lysine" evidence="4">
    <location>
        <position position="188"/>
    </location>
</feature>
<accession>A0A1E5G2R5</accession>
<protein>
    <submittedName>
        <fullName evidence="6">Transcriptional regulator</fullName>
    </submittedName>
</protein>
<dbReference type="InterPro" id="IPR015421">
    <property type="entry name" value="PyrdxlP-dep_Trfase_major"/>
</dbReference>
<evidence type="ECO:0000256" key="3">
    <source>
        <dbReference type="PIRSR" id="PIRSR000390-1"/>
    </source>
</evidence>
<dbReference type="GO" id="GO:0000271">
    <property type="term" value="P:polysaccharide biosynthetic process"/>
    <property type="evidence" value="ECO:0007669"/>
    <property type="project" value="TreeGrafter"/>
</dbReference>
<evidence type="ECO:0000313" key="7">
    <source>
        <dbReference type="Proteomes" id="UP000094296"/>
    </source>
</evidence>
<keyword evidence="1 4" id="KW-0663">Pyridoxal phosphate</keyword>
<dbReference type="EMBL" id="MIJE01000030">
    <property type="protein sequence ID" value="OEF96821.1"/>
    <property type="molecule type" value="Genomic_DNA"/>
</dbReference>
<feature type="active site" description="Proton acceptor" evidence="3">
    <location>
        <position position="188"/>
    </location>
</feature>
<dbReference type="InterPro" id="IPR015424">
    <property type="entry name" value="PyrdxlP-dep_Trfase"/>
</dbReference>
<dbReference type="SUPFAM" id="SSF53383">
    <property type="entry name" value="PLP-dependent transferases"/>
    <property type="match status" value="1"/>
</dbReference>
<sequence>MSREIPLLDLKAQYQAHKQELHNAIDEVMESGQYIMGPYVKNFEDEIASYVGVKHAIGVANGTDALLLSLDALGIEPGDEIITSPFTFFASAEVISQMGATPVFVDIDAQTYNLDVSKLEAAITPRTRALIPVHIFGQPINMEPIMQLAEKYNLYVIEDACQAIGSTYKGKQAGSIGTCGCFSFFPTKNLGGYGDGGIIVTDDDELARKTRILRFHGSSPKYYHSMIGYNSRLDALQAAMLSVKLKSIDTWNDARIEKAMRYNEAFKNTPLVLPFKESDRRHVYHLYILQADNRQDLIEYLAKHGIATGIYYPVPLHQQEVYKHLGYELGSLPVAERMAERTFAIPLYPELTDSDQDYVIDTILKYYK</sequence>
<dbReference type="PIRSF" id="PIRSF000390">
    <property type="entry name" value="PLP_StrS"/>
    <property type="match status" value="1"/>
</dbReference>
<dbReference type="Pfam" id="PF01041">
    <property type="entry name" value="DegT_DnrJ_EryC1"/>
    <property type="match status" value="1"/>
</dbReference>
<dbReference type="STRING" id="766136.BHF68_07110"/>
<dbReference type="GO" id="GO:0008483">
    <property type="term" value="F:transaminase activity"/>
    <property type="evidence" value="ECO:0007669"/>
    <property type="project" value="TreeGrafter"/>
</dbReference>
<dbReference type="PANTHER" id="PTHR30244">
    <property type="entry name" value="TRANSAMINASE"/>
    <property type="match status" value="1"/>
</dbReference>
<dbReference type="Proteomes" id="UP000094296">
    <property type="component" value="Unassembled WGS sequence"/>
</dbReference>
<evidence type="ECO:0000256" key="4">
    <source>
        <dbReference type="PIRSR" id="PIRSR000390-2"/>
    </source>
</evidence>
<evidence type="ECO:0000256" key="2">
    <source>
        <dbReference type="ARBA" id="ARBA00037999"/>
    </source>
</evidence>